<dbReference type="Proteomes" id="UP000050741">
    <property type="component" value="Unassembled WGS sequence"/>
</dbReference>
<evidence type="ECO:0000313" key="2">
    <source>
        <dbReference type="Proteomes" id="UP000050741"/>
    </source>
</evidence>
<feature type="transmembrane region" description="Helical" evidence="1">
    <location>
        <begin position="139"/>
        <end position="161"/>
    </location>
</feature>
<keyword evidence="1" id="KW-1133">Transmembrane helix</keyword>
<protein>
    <submittedName>
        <fullName evidence="3">Lig_chan-Glu_bd domain-containing protein</fullName>
    </submittedName>
</protein>
<organism evidence="2 3">
    <name type="scientific">Globodera pallida</name>
    <name type="common">Potato cyst nematode worm</name>
    <name type="synonym">Heterodera pallida</name>
    <dbReference type="NCBI Taxonomy" id="36090"/>
    <lineage>
        <taxon>Eukaryota</taxon>
        <taxon>Metazoa</taxon>
        <taxon>Ecdysozoa</taxon>
        <taxon>Nematoda</taxon>
        <taxon>Chromadorea</taxon>
        <taxon>Rhabditida</taxon>
        <taxon>Tylenchina</taxon>
        <taxon>Tylenchomorpha</taxon>
        <taxon>Tylenchoidea</taxon>
        <taxon>Heteroderidae</taxon>
        <taxon>Heteroderinae</taxon>
        <taxon>Globodera</taxon>
    </lineage>
</organism>
<proteinExistence type="predicted"/>
<dbReference type="PANTHER" id="PTHR22714">
    <property type="entry name" value="PROTEIN CBG02446-RELATED"/>
    <property type="match status" value="1"/>
</dbReference>
<reference evidence="2" key="1">
    <citation type="submission" date="2013-12" db="EMBL/GenBank/DDBJ databases">
        <authorList>
            <person name="Aslett M."/>
        </authorList>
    </citation>
    <scope>NUCLEOTIDE SEQUENCE [LARGE SCALE GENOMIC DNA]</scope>
    <source>
        <strain evidence="2">Lindley</strain>
    </source>
</reference>
<keyword evidence="2" id="KW-1185">Reference proteome</keyword>
<reference evidence="2" key="2">
    <citation type="submission" date="2014-05" db="EMBL/GenBank/DDBJ databases">
        <title>The genome and life-stage specific transcriptomes of Globodera pallida elucidate key aspects of plant parasitism by a cyst nematode.</title>
        <authorList>
            <person name="Cotton J.A."/>
            <person name="Lilley C.J."/>
            <person name="Jones L.M."/>
            <person name="Kikuchi T."/>
            <person name="Reid A.J."/>
            <person name="Thorpe P."/>
            <person name="Tsai I.J."/>
            <person name="Beasley H."/>
            <person name="Blok V."/>
            <person name="Cock P.J.A."/>
            <person name="Van den Akker S.E."/>
            <person name="Holroyd N."/>
            <person name="Hunt M."/>
            <person name="Mantelin S."/>
            <person name="Naghra H."/>
            <person name="Pain A."/>
            <person name="Palomares-Rius J.E."/>
            <person name="Zarowiecki M."/>
            <person name="Berriman M."/>
            <person name="Jones J.T."/>
            <person name="Urwin P.E."/>
        </authorList>
    </citation>
    <scope>NUCLEOTIDE SEQUENCE [LARGE SCALE GENOMIC DNA]</scope>
    <source>
        <strain evidence="2">Lindley</strain>
    </source>
</reference>
<dbReference type="WBParaSite" id="GPLIN_000027200">
    <property type="protein sequence ID" value="GPLIN_000027200"/>
    <property type="gene ID" value="GPLIN_000027200"/>
</dbReference>
<reference evidence="3" key="3">
    <citation type="submission" date="2016-06" db="UniProtKB">
        <authorList>
            <consortium name="WormBaseParasite"/>
        </authorList>
    </citation>
    <scope>IDENTIFICATION</scope>
</reference>
<sequence>MEKRTIKVGFVKYPPAVFNSCSHFPELASRRKCPFPGHCVEFLRFVAEILNLTVEPIVLSQHKVDIDVGSRGADGQWHGVLGAIANGTVDTGCLFYQKTPPRIHDFDYTLPIYSTLSRIAIRDRNSSPLADMWRLFQPFAVGTWIAIAMFLALHTLAFMAIGKMELMAKFGIDRRGFMLHKVGQFGNVMFVQGDDPAYFLSAYFCDIAFVDREMPYRTAHFLFRRGSPFTERFNEVIKREEMAIRRSYDRYRMLREMLWNQECEEKMAKSRLYKPLSFVPMIGLLAVYGICTGIALIMFIVECAIGGRIDFRSSNHIGTFGGSQLPLRRIVIKE</sequence>
<dbReference type="SUPFAM" id="SSF53850">
    <property type="entry name" value="Periplasmic binding protein-like II"/>
    <property type="match status" value="1"/>
</dbReference>
<keyword evidence="1" id="KW-0472">Membrane</keyword>
<dbReference type="Gene3D" id="3.40.190.10">
    <property type="entry name" value="Periplasmic binding protein-like II"/>
    <property type="match status" value="1"/>
</dbReference>
<feature type="transmembrane region" description="Helical" evidence="1">
    <location>
        <begin position="276"/>
        <end position="301"/>
    </location>
</feature>
<accession>A0A183BI43</accession>
<dbReference type="InterPro" id="IPR040128">
    <property type="entry name" value="T25E4.2-like"/>
</dbReference>
<evidence type="ECO:0000256" key="1">
    <source>
        <dbReference type="SAM" id="Phobius"/>
    </source>
</evidence>
<keyword evidence="1" id="KW-0812">Transmembrane</keyword>
<evidence type="ECO:0000313" key="3">
    <source>
        <dbReference type="WBParaSite" id="GPLIN_000027200"/>
    </source>
</evidence>
<name>A0A183BI43_GLOPA</name>
<dbReference type="AlphaFoldDB" id="A0A183BI43"/>
<dbReference type="PANTHER" id="PTHR22714:SF7">
    <property type="entry name" value="SOLUTE-BINDING PROTEIN FAMILY 3_N-TERMINAL DOMAIN-CONTAINING PROTEIN"/>
    <property type="match status" value="1"/>
</dbReference>